<dbReference type="AlphaFoldDB" id="A0A0F9LIT9"/>
<protein>
    <submittedName>
        <fullName evidence="2">Uncharacterized protein</fullName>
    </submittedName>
</protein>
<feature type="transmembrane region" description="Helical" evidence="1">
    <location>
        <begin position="56"/>
        <end position="74"/>
    </location>
</feature>
<evidence type="ECO:0000256" key="1">
    <source>
        <dbReference type="SAM" id="Phobius"/>
    </source>
</evidence>
<organism evidence="2">
    <name type="scientific">marine sediment metagenome</name>
    <dbReference type="NCBI Taxonomy" id="412755"/>
    <lineage>
        <taxon>unclassified sequences</taxon>
        <taxon>metagenomes</taxon>
        <taxon>ecological metagenomes</taxon>
    </lineage>
</organism>
<proteinExistence type="predicted"/>
<keyword evidence="1" id="KW-0472">Membrane</keyword>
<comment type="caution">
    <text evidence="2">The sequence shown here is derived from an EMBL/GenBank/DDBJ whole genome shotgun (WGS) entry which is preliminary data.</text>
</comment>
<reference evidence="2" key="1">
    <citation type="journal article" date="2015" name="Nature">
        <title>Complex archaea that bridge the gap between prokaryotes and eukaryotes.</title>
        <authorList>
            <person name="Spang A."/>
            <person name="Saw J.H."/>
            <person name="Jorgensen S.L."/>
            <person name="Zaremba-Niedzwiedzka K."/>
            <person name="Martijn J."/>
            <person name="Lind A.E."/>
            <person name="van Eijk R."/>
            <person name="Schleper C."/>
            <person name="Guy L."/>
            <person name="Ettema T.J."/>
        </authorList>
    </citation>
    <scope>NUCLEOTIDE SEQUENCE</scope>
</reference>
<accession>A0A0F9LIT9</accession>
<evidence type="ECO:0000313" key="2">
    <source>
        <dbReference type="EMBL" id="KKM27370.1"/>
    </source>
</evidence>
<keyword evidence="1" id="KW-1133">Transmembrane helix</keyword>
<gene>
    <name evidence="2" type="ORF">LCGC14_1575340</name>
</gene>
<feature type="transmembrane region" description="Helical" evidence="1">
    <location>
        <begin position="32"/>
        <end position="50"/>
    </location>
</feature>
<dbReference type="EMBL" id="LAZR01012334">
    <property type="protein sequence ID" value="KKM27370.1"/>
    <property type="molecule type" value="Genomic_DNA"/>
</dbReference>
<sequence>MNWDLIMALAQAELGAIILPTLLNKKAYMPRLSSGGLFAGLVVVTMTLLMGFDAPIAAAIAGLSALGWAAVFAFRGTKREG</sequence>
<name>A0A0F9LIT9_9ZZZZ</name>
<keyword evidence="1" id="KW-0812">Transmembrane</keyword>